<dbReference type="AlphaFoldDB" id="A0A1G2PHI2"/>
<dbReference type="Proteomes" id="UP000177629">
    <property type="component" value="Unassembled WGS sequence"/>
</dbReference>
<evidence type="ECO:0000313" key="2">
    <source>
        <dbReference type="EMBL" id="OHA47757.1"/>
    </source>
</evidence>
<feature type="transmembrane region" description="Helical" evidence="1">
    <location>
        <begin position="110"/>
        <end position="130"/>
    </location>
</feature>
<sequence>MAESAALRYLLENSTRYPKDVLMKNLKDAGYPESEIAAALKQLAQPLQPGVTRDGGFFDFKNKRFYKSVWQKVGDFAFGFFGFWVIGYIFSRLLYAFIPFRFFAYGPLALRFFPVLVSLGIFIGVIMYFWKRRRWISYGVLATFVIGFLLAGIVLLFLGFALRSFY</sequence>
<proteinExistence type="predicted"/>
<organism evidence="2 3">
    <name type="scientific">Candidatus Terrybacteria bacterium RIFCSPHIGHO2_01_FULL_48_17</name>
    <dbReference type="NCBI Taxonomy" id="1802362"/>
    <lineage>
        <taxon>Bacteria</taxon>
        <taxon>Candidatus Terryibacteriota</taxon>
    </lineage>
</organism>
<reference evidence="2 3" key="1">
    <citation type="journal article" date="2016" name="Nat. Commun.">
        <title>Thousands of microbial genomes shed light on interconnected biogeochemical processes in an aquifer system.</title>
        <authorList>
            <person name="Anantharaman K."/>
            <person name="Brown C.T."/>
            <person name="Hug L.A."/>
            <person name="Sharon I."/>
            <person name="Castelle C.J."/>
            <person name="Probst A.J."/>
            <person name="Thomas B.C."/>
            <person name="Singh A."/>
            <person name="Wilkins M.J."/>
            <person name="Karaoz U."/>
            <person name="Brodie E.L."/>
            <person name="Williams K.H."/>
            <person name="Hubbard S.S."/>
            <person name="Banfield J.F."/>
        </authorList>
    </citation>
    <scope>NUCLEOTIDE SEQUENCE [LARGE SCALE GENOMIC DNA]</scope>
</reference>
<keyword evidence="1" id="KW-0472">Membrane</keyword>
<evidence type="ECO:0000256" key="1">
    <source>
        <dbReference type="SAM" id="Phobius"/>
    </source>
</evidence>
<protein>
    <submittedName>
        <fullName evidence="2">Uncharacterized protein</fullName>
    </submittedName>
</protein>
<dbReference type="EMBL" id="MHSS01000014">
    <property type="protein sequence ID" value="OHA47757.1"/>
    <property type="molecule type" value="Genomic_DNA"/>
</dbReference>
<gene>
    <name evidence="2" type="ORF">A2806_01520</name>
</gene>
<keyword evidence="1" id="KW-0812">Transmembrane</keyword>
<comment type="caution">
    <text evidence="2">The sequence shown here is derived from an EMBL/GenBank/DDBJ whole genome shotgun (WGS) entry which is preliminary data.</text>
</comment>
<name>A0A1G2PHI2_9BACT</name>
<dbReference type="STRING" id="1802362.A2806_01520"/>
<feature type="transmembrane region" description="Helical" evidence="1">
    <location>
        <begin position="136"/>
        <end position="162"/>
    </location>
</feature>
<evidence type="ECO:0000313" key="3">
    <source>
        <dbReference type="Proteomes" id="UP000177629"/>
    </source>
</evidence>
<feature type="transmembrane region" description="Helical" evidence="1">
    <location>
        <begin position="76"/>
        <end position="98"/>
    </location>
</feature>
<accession>A0A1G2PHI2</accession>
<keyword evidence="1" id="KW-1133">Transmembrane helix</keyword>